<accession>A0A7L7YLE2</accession>
<gene>
    <name evidence="2" type="ORF">ID128_04585</name>
</gene>
<evidence type="ECO:0000313" key="2">
    <source>
        <dbReference type="EMBL" id="QOD38072.1"/>
    </source>
</evidence>
<feature type="compositionally biased region" description="Polar residues" evidence="1">
    <location>
        <begin position="162"/>
        <end position="183"/>
    </location>
</feature>
<dbReference type="KEGG" id="wms:ID128_04585"/>
<protein>
    <submittedName>
        <fullName evidence="2">Uncharacterized protein</fullName>
    </submittedName>
</protein>
<evidence type="ECO:0000256" key="1">
    <source>
        <dbReference type="SAM" id="MobiDB-lite"/>
    </source>
</evidence>
<sequence length="401" mass="45217">MAQIKNTQENVEKKFKDVFERSPGAFSEGASLEEKVGYIAKRTKALNAKKNKELESKMKNVAELSKELESRESHATEKVHQDFERIAELDRQYEGKGIFRSEKVAESQDNKKLQDAPRETTAEGKAEGKSVEQNERKEVSMQTDMQPSKVEGLRDNPEFQEAASNLKKNTASQAVGSFSVSRSPTREKSSDKKPESNRKDNTPQPQEDHGKKEEGLFSLLKRLIKKVLEKLLDEDEKSVKNTRNMKGDAQRNMPNSEEQQKSMNQGSFININGKQFDLEPEKTFNYQDKALNLTINVTSNQLKPETEQHLQQGTTALANTINLNINGKEYNIQPGESFNHESPGLKVSVVNGHQQSKNFDKILSQDQGISESLKQVTQLENPAITPANTPKVNEVNTGRER</sequence>
<reference evidence="2 3" key="1">
    <citation type="submission" date="2020-09" db="EMBL/GenBank/DDBJ databases">
        <title>An Earliest Endosymbiont, Wolbachia massiliensis sp. nov., Strain PL13 From the Bed Bug (Cimex hemipterius), Type strain of a New supergroup T.</title>
        <authorList>
            <person name="Laidoudi Y."/>
            <person name="Levasseur A."/>
            <person name="Medkour H."/>
            <person name="Maaloum M."/>
            <person name="BenKhedher M."/>
            <person name="Sambou M."/>
            <person name="Bassene H."/>
            <person name="Davoust B."/>
            <person name="Fenollar F."/>
            <person name="Raoult D."/>
            <person name="Mediannikov O."/>
        </authorList>
    </citation>
    <scope>NUCLEOTIDE SEQUENCE [LARGE SCALE GENOMIC DNA]</scope>
    <source>
        <strain evidence="2 3">PL13</strain>
    </source>
</reference>
<feature type="region of interest" description="Disordered" evidence="1">
    <location>
        <begin position="238"/>
        <end position="259"/>
    </location>
</feature>
<feature type="compositionally biased region" description="Basic and acidic residues" evidence="1">
    <location>
        <begin position="99"/>
        <end position="139"/>
    </location>
</feature>
<organism evidence="2 3">
    <name type="scientific">Candidatus Wolbachia massiliensis</name>
    <dbReference type="NCBI Taxonomy" id="1845000"/>
    <lineage>
        <taxon>Bacteria</taxon>
        <taxon>Pseudomonadati</taxon>
        <taxon>Pseudomonadota</taxon>
        <taxon>Alphaproteobacteria</taxon>
        <taxon>Rickettsiales</taxon>
        <taxon>Anaplasmataceae</taxon>
        <taxon>Wolbachieae</taxon>
        <taxon>Wolbachia</taxon>
    </lineage>
</organism>
<feature type="region of interest" description="Disordered" evidence="1">
    <location>
        <begin position="99"/>
        <end position="214"/>
    </location>
</feature>
<feature type="region of interest" description="Disordered" evidence="1">
    <location>
        <begin position="380"/>
        <end position="401"/>
    </location>
</feature>
<name>A0A7L7YLE2_9RICK</name>
<proteinExistence type="predicted"/>
<evidence type="ECO:0000313" key="3">
    <source>
        <dbReference type="Proteomes" id="UP000516514"/>
    </source>
</evidence>
<dbReference type="AlphaFoldDB" id="A0A7L7YLE2"/>
<feature type="compositionally biased region" description="Basic and acidic residues" evidence="1">
    <location>
        <begin position="184"/>
        <end position="214"/>
    </location>
</feature>
<dbReference type="RefSeq" id="WP_191110892.1">
    <property type="nucleotide sequence ID" value="NZ_CP061738.1"/>
</dbReference>
<dbReference type="EMBL" id="CP061738">
    <property type="protein sequence ID" value="QOD38072.1"/>
    <property type="molecule type" value="Genomic_DNA"/>
</dbReference>
<keyword evidence="3" id="KW-1185">Reference proteome</keyword>
<dbReference type="Proteomes" id="UP000516514">
    <property type="component" value="Chromosome"/>
</dbReference>